<feature type="transmembrane region" description="Helical" evidence="2">
    <location>
        <begin position="61"/>
        <end position="83"/>
    </location>
</feature>
<keyword evidence="1" id="KW-0175">Coiled coil</keyword>
<gene>
    <name evidence="3" type="ORF">ACFOUY_17170</name>
</gene>
<accession>A0ABV8NN43</accession>
<keyword evidence="4" id="KW-1185">Reference proteome</keyword>
<sequence>MNKFREDIDDEEFSPEPELKIKSERVKTEKVKSEDDKKFSETFIGKFFTEGVISKEAATDALPFLCFLALLCMVYIANSHFAVNNVRRIDKLNKEVKELRWEYKSLKADLMFKSKLTEVAKKVDTLGIKELIEPPKKLIVKSDEY</sequence>
<keyword evidence="2" id="KW-1133">Transmembrane helix</keyword>
<name>A0ABV8NN43_9SPHI</name>
<dbReference type="Proteomes" id="UP001595792">
    <property type="component" value="Unassembled WGS sequence"/>
</dbReference>
<keyword evidence="2" id="KW-0812">Transmembrane</keyword>
<dbReference type="InterPro" id="IPR045755">
    <property type="entry name" value="FtsL-like"/>
</dbReference>
<proteinExistence type="predicted"/>
<dbReference type="EMBL" id="JBHSBY010000139">
    <property type="protein sequence ID" value="MFC4198440.1"/>
    <property type="molecule type" value="Genomic_DNA"/>
</dbReference>
<reference evidence="4" key="1">
    <citation type="journal article" date="2019" name="Int. J. Syst. Evol. Microbiol.">
        <title>The Global Catalogue of Microorganisms (GCM) 10K type strain sequencing project: providing services to taxonomists for standard genome sequencing and annotation.</title>
        <authorList>
            <consortium name="The Broad Institute Genomics Platform"/>
            <consortium name="The Broad Institute Genome Sequencing Center for Infectious Disease"/>
            <person name="Wu L."/>
            <person name="Ma J."/>
        </authorList>
    </citation>
    <scope>NUCLEOTIDE SEQUENCE [LARGE SCALE GENOMIC DNA]</scope>
    <source>
        <strain evidence="4">CCM 8689</strain>
    </source>
</reference>
<evidence type="ECO:0000256" key="2">
    <source>
        <dbReference type="SAM" id="Phobius"/>
    </source>
</evidence>
<comment type="caution">
    <text evidence="3">The sequence shown here is derived from an EMBL/GenBank/DDBJ whole genome shotgun (WGS) entry which is preliminary data.</text>
</comment>
<organism evidence="3 4">
    <name type="scientific">Pedobacter jamesrossensis</name>
    <dbReference type="NCBI Taxonomy" id="1908238"/>
    <lineage>
        <taxon>Bacteria</taxon>
        <taxon>Pseudomonadati</taxon>
        <taxon>Bacteroidota</taxon>
        <taxon>Sphingobacteriia</taxon>
        <taxon>Sphingobacteriales</taxon>
        <taxon>Sphingobacteriaceae</taxon>
        <taxon>Pedobacter</taxon>
    </lineage>
</organism>
<dbReference type="RefSeq" id="WP_378962429.1">
    <property type="nucleotide sequence ID" value="NZ_JBHRXC010000001.1"/>
</dbReference>
<dbReference type="Pfam" id="PF19579">
    <property type="entry name" value="FtsL_2"/>
    <property type="match status" value="1"/>
</dbReference>
<keyword evidence="2" id="KW-0472">Membrane</keyword>
<evidence type="ECO:0000313" key="4">
    <source>
        <dbReference type="Proteomes" id="UP001595792"/>
    </source>
</evidence>
<feature type="coiled-coil region" evidence="1">
    <location>
        <begin position="82"/>
        <end position="109"/>
    </location>
</feature>
<evidence type="ECO:0000313" key="3">
    <source>
        <dbReference type="EMBL" id="MFC4198440.1"/>
    </source>
</evidence>
<evidence type="ECO:0000256" key="1">
    <source>
        <dbReference type="SAM" id="Coils"/>
    </source>
</evidence>
<protein>
    <submittedName>
        <fullName evidence="3">FtsL-like putative cell division protein</fullName>
    </submittedName>
</protein>